<keyword evidence="3" id="KW-1185">Reference proteome</keyword>
<feature type="chain" id="PRO_5046867548" description="Lipoprotein" evidence="1">
    <location>
        <begin position="19"/>
        <end position="130"/>
    </location>
</feature>
<dbReference type="PROSITE" id="PS51257">
    <property type="entry name" value="PROKAR_LIPOPROTEIN"/>
    <property type="match status" value="1"/>
</dbReference>
<accession>A0ABU9ICK9</accession>
<feature type="signal peptide" evidence="1">
    <location>
        <begin position="1"/>
        <end position="18"/>
    </location>
</feature>
<dbReference type="Proteomes" id="UP001497045">
    <property type="component" value="Unassembled WGS sequence"/>
</dbReference>
<gene>
    <name evidence="2" type="ORF">AAEO60_05705</name>
</gene>
<organism evidence="2 3">
    <name type="scientific">Aurantiacibacter gilvus</name>
    <dbReference type="NCBI Taxonomy" id="3139141"/>
    <lineage>
        <taxon>Bacteria</taxon>
        <taxon>Pseudomonadati</taxon>
        <taxon>Pseudomonadota</taxon>
        <taxon>Alphaproteobacteria</taxon>
        <taxon>Sphingomonadales</taxon>
        <taxon>Erythrobacteraceae</taxon>
        <taxon>Aurantiacibacter</taxon>
    </lineage>
</organism>
<evidence type="ECO:0000256" key="1">
    <source>
        <dbReference type="SAM" id="SignalP"/>
    </source>
</evidence>
<evidence type="ECO:0008006" key="4">
    <source>
        <dbReference type="Google" id="ProtNLM"/>
    </source>
</evidence>
<evidence type="ECO:0000313" key="2">
    <source>
        <dbReference type="EMBL" id="MEL1250160.1"/>
    </source>
</evidence>
<sequence length="130" mass="13234">MKKLIAVATAVSGALVLAACGGGADEPTEADIDEDAANAVLPDTKAGTYTSTTPEGVEVSVSLNADGTYSVMEGGEQVETGNWEDNIRGTCMMPEGGEGEDCYNIAPAGEDGMVDVTGPDGETMNYSFEG</sequence>
<protein>
    <recommendedName>
        <fullName evidence="4">Lipoprotein</fullName>
    </recommendedName>
</protein>
<comment type="caution">
    <text evidence="2">The sequence shown here is derived from an EMBL/GenBank/DDBJ whole genome shotgun (WGS) entry which is preliminary data.</text>
</comment>
<reference evidence="2 3" key="1">
    <citation type="submission" date="2024-04" db="EMBL/GenBank/DDBJ databases">
        <title>Aurantiacibacter sp. DGU6 16S ribosomal RNA gene Genome sequencing and assembly.</title>
        <authorList>
            <person name="Park S."/>
        </authorList>
    </citation>
    <scope>NUCLEOTIDE SEQUENCE [LARGE SCALE GENOMIC DNA]</scope>
    <source>
        <strain evidence="2 3">DGU6</strain>
    </source>
</reference>
<name>A0ABU9ICK9_9SPHN</name>
<evidence type="ECO:0000313" key="3">
    <source>
        <dbReference type="Proteomes" id="UP001497045"/>
    </source>
</evidence>
<keyword evidence="1" id="KW-0732">Signal</keyword>
<dbReference type="RefSeq" id="WP_341672677.1">
    <property type="nucleotide sequence ID" value="NZ_JBBYHV010000001.1"/>
</dbReference>
<proteinExistence type="predicted"/>
<dbReference type="EMBL" id="JBBYHV010000001">
    <property type="protein sequence ID" value="MEL1250160.1"/>
    <property type="molecule type" value="Genomic_DNA"/>
</dbReference>